<dbReference type="EMBL" id="CP054705">
    <property type="protein sequence ID" value="QQK76704.1"/>
    <property type="molecule type" value="Genomic_DNA"/>
</dbReference>
<feature type="transmembrane region" description="Helical" evidence="6">
    <location>
        <begin position="29"/>
        <end position="46"/>
    </location>
</feature>
<dbReference type="GO" id="GO:0016020">
    <property type="term" value="C:membrane"/>
    <property type="evidence" value="ECO:0007669"/>
    <property type="project" value="UniProtKB-SubCell"/>
</dbReference>
<sequence>MAQLFGYRNMPNSYIYHASWFRLIRPPTLTGSIMAVIAGTMLASQYVEVNVFLFIVLIITSVLIQAAVNMLNDYFDYMKGQEEGKWHISVPTTCHQGPKYAHVPYVSLSLIALVSVLTLWLAQASSFWIIPLGIIGLVIGYCYSAGRRSLSSLGLGEIAAAISLGPLPLMIAVLVQGAPVTAETMLLAIPFALLMASLILTNNIRDIKKDSTTRRTVPIRIGRKIAKRLLVVILTATYMSSLLIFQSILVIASLPVAIALVRHFYAHDRFNPMNLAAFHHGAHSLILILMIIFQ</sequence>
<dbReference type="PANTHER" id="PTHR13929">
    <property type="entry name" value="1,4-DIHYDROXY-2-NAPHTHOATE OCTAPRENYLTRANSFERASE"/>
    <property type="match status" value="1"/>
</dbReference>
<comment type="subcellular location">
    <subcellularLocation>
        <location evidence="1">Membrane</location>
        <topology evidence="1">Multi-pass membrane protein</topology>
    </subcellularLocation>
</comment>
<feature type="transmembrane region" description="Helical" evidence="6">
    <location>
        <begin position="229"/>
        <end position="261"/>
    </location>
</feature>
<evidence type="ECO:0000256" key="6">
    <source>
        <dbReference type="SAM" id="Phobius"/>
    </source>
</evidence>
<dbReference type="CDD" id="cd13962">
    <property type="entry name" value="PT_UbiA_UBIAD1"/>
    <property type="match status" value="1"/>
</dbReference>
<evidence type="ECO:0000256" key="4">
    <source>
        <dbReference type="ARBA" id="ARBA00022989"/>
    </source>
</evidence>
<accession>A0A7T6Z4D1</accession>
<evidence type="ECO:0000256" key="2">
    <source>
        <dbReference type="ARBA" id="ARBA00022679"/>
    </source>
</evidence>
<protein>
    <submittedName>
        <fullName evidence="7">Prenyltransferase</fullName>
    </submittedName>
</protein>
<dbReference type="GO" id="GO:0004659">
    <property type="term" value="F:prenyltransferase activity"/>
    <property type="evidence" value="ECO:0007669"/>
    <property type="project" value="InterPro"/>
</dbReference>
<feature type="transmembrane region" description="Helical" evidence="6">
    <location>
        <begin position="128"/>
        <end position="146"/>
    </location>
</feature>
<keyword evidence="4 6" id="KW-1133">Transmembrane helix</keyword>
<proteinExistence type="predicted"/>
<evidence type="ECO:0000313" key="7">
    <source>
        <dbReference type="EMBL" id="QQK76704.1"/>
    </source>
</evidence>
<dbReference type="GO" id="GO:0009234">
    <property type="term" value="P:menaquinone biosynthetic process"/>
    <property type="evidence" value="ECO:0007669"/>
    <property type="project" value="TreeGrafter"/>
</dbReference>
<feature type="transmembrane region" description="Helical" evidence="6">
    <location>
        <begin position="158"/>
        <end position="178"/>
    </location>
</feature>
<evidence type="ECO:0000256" key="1">
    <source>
        <dbReference type="ARBA" id="ARBA00004141"/>
    </source>
</evidence>
<reference evidence="7 8" key="1">
    <citation type="submission" date="2020-06" db="EMBL/GenBank/DDBJ databases">
        <title>Genomic analysis of Salicibibacter sp. NKC5-3.</title>
        <authorList>
            <person name="Oh Y.J."/>
        </authorList>
    </citation>
    <scope>NUCLEOTIDE SEQUENCE [LARGE SCALE GENOMIC DNA]</scope>
    <source>
        <strain evidence="7 8">NKC5-3</strain>
    </source>
</reference>
<feature type="transmembrane region" description="Helical" evidence="6">
    <location>
        <begin position="184"/>
        <end position="204"/>
    </location>
</feature>
<feature type="transmembrane region" description="Helical" evidence="6">
    <location>
        <begin position="52"/>
        <end position="71"/>
    </location>
</feature>
<gene>
    <name evidence="7" type="ORF">HUG15_14775</name>
</gene>
<keyword evidence="2 7" id="KW-0808">Transferase</keyword>
<dbReference type="PIRSF" id="PIRSF005355">
    <property type="entry name" value="UBIAD1"/>
    <property type="match status" value="1"/>
</dbReference>
<dbReference type="GO" id="GO:0042371">
    <property type="term" value="P:vitamin K biosynthetic process"/>
    <property type="evidence" value="ECO:0007669"/>
    <property type="project" value="TreeGrafter"/>
</dbReference>
<keyword evidence="3 6" id="KW-0812">Transmembrane</keyword>
<evidence type="ECO:0000256" key="3">
    <source>
        <dbReference type="ARBA" id="ARBA00022692"/>
    </source>
</evidence>
<organism evidence="7 8">
    <name type="scientific">Salicibibacter cibarius</name>
    <dbReference type="NCBI Taxonomy" id="2743000"/>
    <lineage>
        <taxon>Bacteria</taxon>
        <taxon>Bacillati</taxon>
        <taxon>Bacillota</taxon>
        <taxon>Bacilli</taxon>
        <taxon>Bacillales</taxon>
        <taxon>Bacillaceae</taxon>
        <taxon>Salicibibacter</taxon>
    </lineage>
</organism>
<dbReference type="Proteomes" id="UP000595823">
    <property type="component" value="Chromosome"/>
</dbReference>
<feature type="transmembrane region" description="Helical" evidence="6">
    <location>
        <begin position="273"/>
        <end position="293"/>
    </location>
</feature>
<keyword evidence="5 6" id="KW-0472">Membrane</keyword>
<evidence type="ECO:0000256" key="5">
    <source>
        <dbReference type="ARBA" id="ARBA00023136"/>
    </source>
</evidence>
<keyword evidence="8" id="KW-1185">Reference proteome</keyword>
<dbReference type="InterPro" id="IPR026046">
    <property type="entry name" value="UBIAD1"/>
</dbReference>
<dbReference type="PANTHER" id="PTHR13929:SF0">
    <property type="entry name" value="UBIA PRENYLTRANSFERASE DOMAIN-CONTAINING PROTEIN 1"/>
    <property type="match status" value="1"/>
</dbReference>
<dbReference type="KEGG" id="scia:HUG15_14775"/>
<name>A0A7T6Z4D1_9BACI</name>
<dbReference type="InterPro" id="IPR000537">
    <property type="entry name" value="UbiA_prenyltransferase"/>
</dbReference>
<dbReference type="RefSeq" id="WP_200123831.1">
    <property type="nucleotide sequence ID" value="NZ_CP054705.1"/>
</dbReference>
<dbReference type="AlphaFoldDB" id="A0A7T6Z4D1"/>
<feature type="transmembrane region" description="Helical" evidence="6">
    <location>
        <begin position="103"/>
        <end position="122"/>
    </location>
</feature>
<dbReference type="Pfam" id="PF01040">
    <property type="entry name" value="UbiA"/>
    <property type="match status" value="1"/>
</dbReference>
<evidence type="ECO:0000313" key="8">
    <source>
        <dbReference type="Proteomes" id="UP000595823"/>
    </source>
</evidence>